<gene>
    <name evidence="2" type="ORF">DFH07DRAFT_784083</name>
</gene>
<dbReference type="EMBL" id="JARJLG010000267">
    <property type="protein sequence ID" value="KAJ7721542.1"/>
    <property type="molecule type" value="Genomic_DNA"/>
</dbReference>
<evidence type="ECO:0000313" key="2">
    <source>
        <dbReference type="EMBL" id="KAJ7721542.1"/>
    </source>
</evidence>
<proteinExistence type="predicted"/>
<protein>
    <submittedName>
        <fullName evidence="2">Uncharacterized protein</fullName>
    </submittedName>
</protein>
<reference evidence="2" key="1">
    <citation type="submission" date="2023-03" db="EMBL/GenBank/DDBJ databases">
        <title>Massive genome expansion in bonnet fungi (Mycena s.s.) driven by repeated elements and novel gene families across ecological guilds.</title>
        <authorList>
            <consortium name="Lawrence Berkeley National Laboratory"/>
            <person name="Harder C.B."/>
            <person name="Miyauchi S."/>
            <person name="Viragh M."/>
            <person name="Kuo A."/>
            <person name="Thoen E."/>
            <person name="Andreopoulos B."/>
            <person name="Lu D."/>
            <person name="Skrede I."/>
            <person name="Drula E."/>
            <person name="Henrissat B."/>
            <person name="Morin E."/>
            <person name="Kohler A."/>
            <person name="Barry K."/>
            <person name="LaButti K."/>
            <person name="Morin E."/>
            <person name="Salamov A."/>
            <person name="Lipzen A."/>
            <person name="Mereny Z."/>
            <person name="Hegedus B."/>
            <person name="Baldrian P."/>
            <person name="Stursova M."/>
            <person name="Weitz H."/>
            <person name="Taylor A."/>
            <person name="Grigoriev I.V."/>
            <person name="Nagy L.G."/>
            <person name="Martin F."/>
            <person name="Kauserud H."/>
        </authorList>
    </citation>
    <scope>NUCLEOTIDE SEQUENCE</scope>
    <source>
        <strain evidence="2">CBHHK188m</strain>
    </source>
</reference>
<dbReference type="Proteomes" id="UP001215280">
    <property type="component" value="Unassembled WGS sequence"/>
</dbReference>
<feature type="compositionally biased region" description="Basic and acidic residues" evidence="1">
    <location>
        <begin position="161"/>
        <end position="181"/>
    </location>
</feature>
<feature type="region of interest" description="Disordered" evidence="1">
    <location>
        <begin position="158"/>
        <end position="196"/>
    </location>
</feature>
<accession>A0AAD7HIJ8</accession>
<dbReference type="AlphaFoldDB" id="A0AAD7HIJ8"/>
<name>A0AAD7HIJ8_9AGAR</name>
<sequence>MAQIVSGAKIACGVSGKSQLETKEGQRIDKGQTKGRSGFLGAGNLDLPFCEDIVCIWGSTSYKQGWHPKQPSQKLLRLGLDSDEVIGERKGNGAALAELFFARSTLGSSGAKSLNTQHAYACFKDVTGLCGVLSPIHTVYALVFGGTSSFITDPFCSGSNSERDANTEHDTANDGDHKDGTKTQQRPGPDTTYFQARPFGPEGLVLDLVVDASGYIFHSNTQAGGNRHGSAVDNFSRGRKVRATITS</sequence>
<evidence type="ECO:0000256" key="1">
    <source>
        <dbReference type="SAM" id="MobiDB-lite"/>
    </source>
</evidence>
<organism evidence="2 3">
    <name type="scientific">Mycena maculata</name>
    <dbReference type="NCBI Taxonomy" id="230809"/>
    <lineage>
        <taxon>Eukaryota</taxon>
        <taxon>Fungi</taxon>
        <taxon>Dikarya</taxon>
        <taxon>Basidiomycota</taxon>
        <taxon>Agaricomycotina</taxon>
        <taxon>Agaricomycetes</taxon>
        <taxon>Agaricomycetidae</taxon>
        <taxon>Agaricales</taxon>
        <taxon>Marasmiineae</taxon>
        <taxon>Mycenaceae</taxon>
        <taxon>Mycena</taxon>
    </lineage>
</organism>
<keyword evidence="3" id="KW-1185">Reference proteome</keyword>
<evidence type="ECO:0000313" key="3">
    <source>
        <dbReference type="Proteomes" id="UP001215280"/>
    </source>
</evidence>
<comment type="caution">
    <text evidence="2">The sequence shown here is derived from an EMBL/GenBank/DDBJ whole genome shotgun (WGS) entry which is preliminary data.</text>
</comment>